<protein>
    <recommendedName>
        <fullName evidence="3 9">Diaminopimelate epimerase</fullName>
        <shortName evidence="9">DAP epimerase</shortName>
        <ecNumber evidence="3 9">5.1.1.7</ecNumber>
    </recommendedName>
    <alternativeName>
        <fullName evidence="9">PLP-independent amino acid racemase</fullName>
    </alternativeName>
</protein>
<feature type="active site" description="Proton donor" evidence="9">
    <location>
        <position position="73"/>
    </location>
</feature>
<evidence type="ECO:0000313" key="11">
    <source>
        <dbReference type="EMBL" id="ADL13362.1"/>
    </source>
</evidence>
<dbReference type="Pfam" id="PF01678">
    <property type="entry name" value="DAP_epimerase"/>
    <property type="match status" value="2"/>
</dbReference>
<gene>
    <name evidence="9" type="primary">dapF</name>
    <name evidence="11" type="ordered locus">Acear_1859</name>
</gene>
<feature type="active site" description="Proton acceptor" evidence="9">
    <location>
        <position position="223"/>
    </location>
</feature>
<dbReference type="GO" id="GO:0009089">
    <property type="term" value="P:lysine biosynthetic process via diaminopimelate"/>
    <property type="evidence" value="ECO:0007669"/>
    <property type="project" value="UniProtKB-UniRule"/>
</dbReference>
<dbReference type="InterPro" id="IPR018510">
    <property type="entry name" value="DAP_epimerase_AS"/>
</dbReference>
<evidence type="ECO:0000256" key="10">
    <source>
        <dbReference type="PROSITE-ProRule" id="PRU10125"/>
    </source>
</evidence>
<feature type="binding site" evidence="9">
    <location>
        <position position="11"/>
    </location>
    <ligand>
        <name>substrate</name>
    </ligand>
</feature>
<dbReference type="EMBL" id="CP002105">
    <property type="protein sequence ID" value="ADL13362.1"/>
    <property type="molecule type" value="Genomic_DNA"/>
</dbReference>
<comment type="function">
    <text evidence="9">Catalyzes the stereoinversion of LL-2,6-diaminopimelate (L,L-DAP) to meso-diaminopimelate (meso-DAP), a precursor of L-lysine and an essential component of the bacterial peptidoglycan.</text>
</comment>
<dbReference type="RefSeq" id="WP_013278807.1">
    <property type="nucleotide sequence ID" value="NC_014378.1"/>
</dbReference>
<organism evidence="11 12">
    <name type="scientific">Acetohalobium arabaticum (strain ATCC 49924 / DSM 5501 / Z-7288)</name>
    <dbReference type="NCBI Taxonomy" id="574087"/>
    <lineage>
        <taxon>Bacteria</taxon>
        <taxon>Bacillati</taxon>
        <taxon>Bacillota</taxon>
        <taxon>Clostridia</taxon>
        <taxon>Halanaerobiales</taxon>
        <taxon>Halobacteroidaceae</taxon>
        <taxon>Acetohalobium</taxon>
    </lineage>
</organism>
<comment type="pathway">
    <text evidence="1 9">Amino-acid biosynthesis; L-lysine biosynthesis via DAP pathway; DL-2,6-diaminopimelate from LL-2,6-diaminopimelate: step 1/1.</text>
</comment>
<dbReference type="AlphaFoldDB" id="D9QS71"/>
<proteinExistence type="inferred from homology"/>
<dbReference type="SUPFAM" id="SSF54506">
    <property type="entry name" value="Diaminopimelate epimerase-like"/>
    <property type="match status" value="1"/>
</dbReference>
<comment type="similarity">
    <text evidence="2 9">Belongs to the diaminopimelate epimerase family.</text>
</comment>
<dbReference type="GO" id="GO:0005829">
    <property type="term" value="C:cytosol"/>
    <property type="evidence" value="ECO:0007669"/>
    <property type="project" value="TreeGrafter"/>
</dbReference>
<dbReference type="STRING" id="574087.Acear_1859"/>
<dbReference type="eggNOG" id="COG0253">
    <property type="taxonomic scope" value="Bacteria"/>
</dbReference>
<feature type="site" description="Could be important to modulate the pK values of the two catalytic cysteine residues" evidence="9">
    <location>
        <position position="214"/>
    </location>
</feature>
<dbReference type="FunFam" id="3.10.310.10:FF:000004">
    <property type="entry name" value="Diaminopimelate epimerase"/>
    <property type="match status" value="1"/>
</dbReference>
<dbReference type="Proteomes" id="UP000001661">
    <property type="component" value="Chromosome"/>
</dbReference>
<name>D9QS71_ACEAZ</name>
<reference evidence="11 12" key="1">
    <citation type="journal article" date="2010" name="Stand. Genomic Sci.">
        <title>Complete genome sequence of Acetohalobium arabaticum type strain (Z-7288).</title>
        <authorList>
            <person name="Sikorski J."/>
            <person name="Lapidus A."/>
            <person name="Chertkov O."/>
            <person name="Lucas S."/>
            <person name="Copeland A."/>
            <person name="Glavina Del Rio T."/>
            <person name="Nolan M."/>
            <person name="Tice H."/>
            <person name="Cheng J.F."/>
            <person name="Han C."/>
            <person name="Brambilla E."/>
            <person name="Pitluck S."/>
            <person name="Liolios K."/>
            <person name="Ivanova N."/>
            <person name="Mavromatis K."/>
            <person name="Mikhailova N."/>
            <person name="Pati A."/>
            <person name="Bruce D."/>
            <person name="Detter C."/>
            <person name="Tapia R."/>
            <person name="Goodwin L."/>
            <person name="Chen A."/>
            <person name="Palaniappan K."/>
            <person name="Land M."/>
            <person name="Hauser L."/>
            <person name="Chang Y.J."/>
            <person name="Jeffries C.D."/>
            <person name="Rohde M."/>
            <person name="Goker M."/>
            <person name="Spring S."/>
            <person name="Woyke T."/>
            <person name="Bristow J."/>
            <person name="Eisen J.A."/>
            <person name="Markowitz V."/>
            <person name="Hugenholtz P."/>
            <person name="Kyrpides N.C."/>
            <person name="Klenk H.P."/>
        </authorList>
    </citation>
    <scope>NUCLEOTIDE SEQUENCE [LARGE SCALE GENOMIC DNA]</scope>
    <source>
        <strain evidence="12">ATCC 49924 / DSM 5501 / Z-7288</strain>
    </source>
</reference>
<dbReference type="KEGG" id="aar:Acear_1859"/>
<accession>D9QS71</accession>
<dbReference type="EC" id="5.1.1.7" evidence="3 9"/>
<comment type="subcellular location">
    <subcellularLocation>
        <location evidence="9">Cytoplasm</location>
    </subcellularLocation>
</comment>
<keyword evidence="7 9" id="KW-0413">Isomerase</keyword>
<dbReference type="PANTHER" id="PTHR31689:SF0">
    <property type="entry name" value="DIAMINOPIMELATE EPIMERASE"/>
    <property type="match status" value="1"/>
</dbReference>
<evidence type="ECO:0000256" key="7">
    <source>
        <dbReference type="ARBA" id="ARBA00023235"/>
    </source>
</evidence>
<dbReference type="OrthoDB" id="9805408at2"/>
<comment type="caution">
    <text evidence="9">Lacks conserved residue(s) required for the propagation of feature annotation.</text>
</comment>
<dbReference type="InterPro" id="IPR001653">
    <property type="entry name" value="DAP_epimerase_DapF"/>
</dbReference>
<feature type="binding site" evidence="9">
    <location>
        <begin position="224"/>
        <end position="225"/>
    </location>
    <ligand>
        <name>substrate</name>
    </ligand>
</feature>
<dbReference type="Gene3D" id="3.10.310.10">
    <property type="entry name" value="Diaminopimelate Epimerase, Chain A, domain 1"/>
    <property type="match status" value="2"/>
</dbReference>
<evidence type="ECO:0000256" key="2">
    <source>
        <dbReference type="ARBA" id="ARBA00010219"/>
    </source>
</evidence>
<evidence type="ECO:0000256" key="4">
    <source>
        <dbReference type="ARBA" id="ARBA00022490"/>
    </source>
</evidence>
<evidence type="ECO:0000256" key="6">
    <source>
        <dbReference type="ARBA" id="ARBA00023154"/>
    </source>
</evidence>
<feature type="binding site" evidence="9">
    <location>
        <begin position="214"/>
        <end position="215"/>
    </location>
    <ligand>
        <name>substrate</name>
    </ligand>
</feature>
<dbReference type="PANTHER" id="PTHR31689">
    <property type="entry name" value="DIAMINOPIMELATE EPIMERASE, CHLOROPLASTIC"/>
    <property type="match status" value="1"/>
</dbReference>
<evidence type="ECO:0000256" key="1">
    <source>
        <dbReference type="ARBA" id="ARBA00005196"/>
    </source>
</evidence>
<evidence type="ECO:0000313" key="12">
    <source>
        <dbReference type="Proteomes" id="UP000001661"/>
    </source>
</evidence>
<sequence length="279" mass="31013">MEFTKMHGLGNDFVMVNGFNEDIADPNQLAEAICDRHFGVGADGLVLILPSKQEEADFRMRIFNPDGSEPEMCGNAIRCFGKYLYDRDLTEKTKIRVETLAGIIVPELIIEKDQVEAVQVDMGQPGLGSTDIPITGVNKDKVIKEKLEVENEEYEITAVSMGNPHTVIFVDDADDFPVTEVGPKIEEHPRFPEKTNVEFIEVMNRSEIKMRVWERGAGVTLACGTGACGSTVASILNDYTNQKVEVHLLGGDLTIEWTEDSHVYMTGPAEEVFVGEWIK</sequence>
<keyword evidence="6 9" id="KW-0457">Lysine biosynthesis</keyword>
<keyword evidence="5 9" id="KW-0028">Amino-acid biosynthesis</keyword>
<dbReference type="NCBIfam" id="TIGR00652">
    <property type="entry name" value="DapF"/>
    <property type="match status" value="1"/>
</dbReference>
<keyword evidence="4 9" id="KW-0963">Cytoplasm</keyword>
<feature type="site" description="Could be important to modulate the pK values of the two catalytic cysteine residues" evidence="9">
    <location>
        <position position="165"/>
    </location>
</feature>
<feature type="binding site" evidence="9">
    <location>
        <position position="64"/>
    </location>
    <ligand>
        <name>substrate</name>
    </ligand>
</feature>
<keyword evidence="12" id="KW-1185">Reference proteome</keyword>
<feature type="binding site" evidence="9">
    <location>
        <position position="163"/>
    </location>
    <ligand>
        <name>substrate</name>
    </ligand>
</feature>
<dbReference type="HOGENOM" id="CLU_053306_3_0_9"/>
<comment type="catalytic activity">
    <reaction evidence="8 9">
        <text>(2S,6S)-2,6-diaminopimelate = meso-2,6-diaminopimelate</text>
        <dbReference type="Rhea" id="RHEA:15393"/>
        <dbReference type="ChEBI" id="CHEBI:57609"/>
        <dbReference type="ChEBI" id="CHEBI:57791"/>
        <dbReference type="EC" id="5.1.1.7"/>
    </reaction>
</comment>
<dbReference type="HAMAP" id="MF_00197">
    <property type="entry name" value="DAP_epimerase"/>
    <property type="match status" value="1"/>
</dbReference>
<dbReference type="PROSITE" id="PS01326">
    <property type="entry name" value="DAP_EPIMERASE"/>
    <property type="match status" value="1"/>
</dbReference>
<feature type="binding site" evidence="9">
    <location>
        <position position="196"/>
    </location>
    <ligand>
        <name>substrate</name>
    </ligand>
</feature>
<feature type="binding site" evidence="9">
    <location>
        <begin position="74"/>
        <end position="75"/>
    </location>
    <ligand>
        <name>substrate</name>
    </ligand>
</feature>
<comment type="subunit">
    <text evidence="9">Homodimer.</text>
</comment>
<dbReference type="FunFam" id="3.10.310.10:FF:000001">
    <property type="entry name" value="Diaminopimelate epimerase"/>
    <property type="match status" value="1"/>
</dbReference>
<evidence type="ECO:0000256" key="9">
    <source>
        <dbReference type="HAMAP-Rule" id="MF_00197"/>
    </source>
</evidence>
<feature type="active site" evidence="10">
    <location>
        <position position="73"/>
    </location>
</feature>
<evidence type="ECO:0000256" key="3">
    <source>
        <dbReference type="ARBA" id="ARBA00013080"/>
    </source>
</evidence>
<dbReference type="GO" id="GO:0008837">
    <property type="term" value="F:diaminopimelate epimerase activity"/>
    <property type="evidence" value="ECO:0007669"/>
    <property type="project" value="UniProtKB-UniRule"/>
</dbReference>
<evidence type="ECO:0000256" key="8">
    <source>
        <dbReference type="ARBA" id="ARBA00051712"/>
    </source>
</evidence>
<evidence type="ECO:0000256" key="5">
    <source>
        <dbReference type="ARBA" id="ARBA00022605"/>
    </source>
</evidence>
<dbReference type="UniPathway" id="UPA00034">
    <property type="reaction ID" value="UER00025"/>
</dbReference>